<proteinExistence type="predicted"/>
<accession>M2YA55</accession>
<dbReference type="GO" id="GO:0016740">
    <property type="term" value="F:transferase activity"/>
    <property type="evidence" value="ECO:0007669"/>
    <property type="project" value="UniProtKB-KW"/>
</dbReference>
<sequence length="126" mass="13724">MLELHRATADDLTPPVLESRTRMIGGLVSDGAALGWTDPPAREELEDLLRGIVDGPAHDACGLRLLLDQAQTAGIEHLTLDLREGNERAQHLYASEGLREYGRLADFVAPGDGTRCAKIFMVRSFA</sequence>
<dbReference type="InterPro" id="IPR016181">
    <property type="entry name" value="Acyl_CoA_acyltransferase"/>
</dbReference>
<dbReference type="Proteomes" id="UP000009877">
    <property type="component" value="Unassembled WGS sequence"/>
</dbReference>
<gene>
    <name evidence="1" type="ORF">C884_01725</name>
</gene>
<evidence type="ECO:0000313" key="1">
    <source>
        <dbReference type="EMBL" id="EME35509.1"/>
    </source>
</evidence>
<keyword evidence="2" id="KW-1185">Reference proteome</keyword>
<dbReference type="EMBL" id="ANHZ02000035">
    <property type="protein sequence ID" value="EME35509.1"/>
    <property type="molecule type" value="Genomic_DNA"/>
</dbReference>
<name>M2YA55_9MICC</name>
<dbReference type="Gene3D" id="3.40.630.30">
    <property type="match status" value="1"/>
</dbReference>
<evidence type="ECO:0000313" key="2">
    <source>
        <dbReference type="Proteomes" id="UP000009877"/>
    </source>
</evidence>
<organism evidence="1 2">
    <name type="scientific">Kocuria palustris PEL</name>
    <dbReference type="NCBI Taxonomy" id="1236550"/>
    <lineage>
        <taxon>Bacteria</taxon>
        <taxon>Bacillati</taxon>
        <taxon>Actinomycetota</taxon>
        <taxon>Actinomycetes</taxon>
        <taxon>Micrococcales</taxon>
        <taxon>Micrococcaceae</taxon>
        <taxon>Kocuria</taxon>
    </lineage>
</organism>
<dbReference type="STRING" id="71999.KPaMU14_07730"/>
<dbReference type="AlphaFoldDB" id="M2YA55"/>
<reference evidence="1 2" key="1">
    <citation type="journal article" date="2014" name="Genome Announc.">
        <title>Draft Genome Sequence of Kocuria palustris PEL.</title>
        <authorList>
            <person name="Sharma G."/>
            <person name="Khatri I."/>
            <person name="Subramanian S."/>
        </authorList>
    </citation>
    <scope>NUCLEOTIDE SEQUENCE [LARGE SCALE GENOMIC DNA]</scope>
    <source>
        <strain evidence="1 2">PEL</strain>
    </source>
</reference>
<dbReference type="RefSeq" id="WP_006215829.1">
    <property type="nucleotide sequence ID" value="NZ_ANHZ02000035.1"/>
</dbReference>
<protein>
    <submittedName>
        <fullName evidence="1">GCN5-related N-acetyltransferase</fullName>
    </submittedName>
</protein>
<dbReference type="SUPFAM" id="SSF55729">
    <property type="entry name" value="Acyl-CoA N-acyltransferases (Nat)"/>
    <property type="match status" value="1"/>
</dbReference>
<comment type="caution">
    <text evidence="1">The sequence shown here is derived from an EMBL/GenBank/DDBJ whole genome shotgun (WGS) entry which is preliminary data.</text>
</comment>